<keyword evidence="1" id="KW-0732">Signal</keyword>
<dbReference type="HOGENOM" id="CLU_1591319_0_0_10"/>
<organism evidence="2 3">
    <name type="scientific">Bacteroides salyersiae CL02T12C01</name>
    <dbReference type="NCBI Taxonomy" id="997887"/>
    <lineage>
        <taxon>Bacteria</taxon>
        <taxon>Pseudomonadati</taxon>
        <taxon>Bacteroidota</taxon>
        <taxon>Bacteroidia</taxon>
        <taxon>Bacteroidales</taxon>
        <taxon>Bacteroidaceae</taxon>
        <taxon>Bacteroides</taxon>
    </lineage>
</organism>
<reference evidence="2 3" key="1">
    <citation type="submission" date="2012-02" db="EMBL/GenBank/DDBJ databases">
        <title>The Genome Sequence of Bacteroides salyersiae CL02T12C01.</title>
        <authorList>
            <consortium name="The Broad Institute Genome Sequencing Platform"/>
            <person name="Earl A."/>
            <person name="Ward D."/>
            <person name="Feldgarden M."/>
            <person name="Gevers D."/>
            <person name="Zitomersky N.L."/>
            <person name="Coyne M.J."/>
            <person name="Comstock L.E."/>
            <person name="Young S.K."/>
            <person name="Zeng Q."/>
            <person name="Gargeya S."/>
            <person name="Fitzgerald M."/>
            <person name="Haas B."/>
            <person name="Abouelleil A."/>
            <person name="Alvarado L."/>
            <person name="Arachchi H.M."/>
            <person name="Berlin A."/>
            <person name="Chapman S.B."/>
            <person name="Gearin G."/>
            <person name="Goldberg J."/>
            <person name="Griggs A."/>
            <person name="Gujja S."/>
            <person name="Hansen M."/>
            <person name="Heiman D."/>
            <person name="Howarth C."/>
            <person name="Larimer J."/>
            <person name="Lui A."/>
            <person name="MacDonald P.J.P."/>
            <person name="McCowen C."/>
            <person name="Montmayeur A."/>
            <person name="Murphy C."/>
            <person name="Neiman D."/>
            <person name="Pearson M."/>
            <person name="Priest M."/>
            <person name="Roberts A."/>
            <person name="Saif S."/>
            <person name="Shea T."/>
            <person name="Sisk P."/>
            <person name="Stolte C."/>
            <person name="Sykes S."/>
            <person name="Wortman J."/>
            <person name="Nusbaum C."/>
            <person name="Birren B."/>
        </authorList>
    </citation>
    <scope>NUCLEOTIDE SEQUENCE [LARGE SCALE GENOMIC DNA]</scope>
    <source>
        <strain evidence="2 3">CL02T12C01</strain>
    </source>
</reference>
<comment type="caution">
    <text evidence="2">The sequence shown here is derived from an EMBL/GenBank/DDBJ whole genome shotgun (WGS) entry which is preliminary data.</text>
</comment>
<evidence type="ECO:0000256" key="1">
    <source>
        <dbReference type="SAM" id="SignalP"/>
    </source>
</evidence>
<keyword evidence="3" id="KW-1185">Reference proteome</keyword>
<sequence length="174" mass="20795">MKSIKIFIFLMAVCTLCFCSLSLHAQTQRELTLKALTRRDWIWQVNTNFLIYYHFDKDSVSILAYGRSNNPFYATHYPNEYECSYWGTYPYYLSDSVPSVFEHEKVGNMKRGRYWVTLSGKNILSVYEIIEFTGDRFILNDNDPRYKRVYKANKRTKLSKLMKKKSRSKKDKLR</sequence>
<dbReference type="EMBL" id="AGXV01000004">
    <property type="protein sequence ID" value="EIY70333.1"/>
    <property type="molecule type" value="Genomic_DNA"/>
</dbReference>
<evidence type="ECO:0000313" key="2">
    <source>
        <dbReference type="EMBL" id="EIY70333.1"/>
    </source>
</evidence>
<protein>
    <submittedName>
        <fullName evidence="2">Uncharacterized protein</fullName>
    </submittedName>
</protein>
<feature type="chain" id="PRO_5003727114" evidence="1">
    <location>
        <begin position="26"/>
        <end position="174"/>
    </location>
</feature>
<dbReference type="RefSeq" id="WP_005925086.1">
    <property type="nucleotide sequence ID" value="NZ_JH724307.1"/>
</dbReference>
<dbReference type="GeneID" id="93116090"/>
<proteinExistence type="predicted"/>
<dbReference type="Proteomes" id="UP000005150">
    <property type="component" value="Unassembled WGS sequence"/>
</dbReference>
<name>I9TME5_9BACE</name>
<dbReference type="AlphaFoldDB" id="I9TME5"/>
<dbReference type="PATRIC" id="fig|997887.3.peg.418"/>
<feature type="signal peptide" evidence="1">
    <location>
        <begin position="1"/>
        <end position="25"/>
    </location>
</feature>
<gene>
    <name evidence="2" type="ORF">HMPREF1071_00396</name>
</gene>
<accession>I9TME5</accession>
<evidence type="ECO:0000313" key="3">
    <source>
        <dbReference type="Proteomes" id="UP000005150"/>
    </source>
</evidence>